<dbReference type="InterPro" id="IPR010648">
    <property type="entry name" value="UPF0270"/>
</dbReference>
<protein>
    <recommendedName>
        <fullName evidence="2">UPF0270 protein HNR75_001223</fullName>
    </recommendedName>
</protein>
<dbReference type="EMBL" id="JACHGR010000003">
    <property type="protein sequence ID" value="MBB6055341.1"/>
    <property type="molecule type" value="Genomic_DNA"/>
</dbReference>
<sequence>MIIPWQQLSPETLNNLIESFVLREGTDYGEHTFTLAEKVAQIHQQLERGDVVILYSELHESVTIAPKETIQTSGDVT</sequence>
<accession>A0A841GJG0</accession>
<comment type="caution">
    <text evidence="3">The sequence shown here is derived from an EMBL/GenBank/DDBJ whole genome shotgun (WGS) entry which is preliminary data.</text>
</comment>
<keyword evidence="4" id="KW-1185">Reference proteome</keyword>
<evidence type="ECO:0000313" key="3">
    <source>
        <dbReference type="EMBL" id="MBB6055341.1"/>
    </source>
</evidence>
<evidence type="ECO:0000313" key="4">
    <source>
        <dbReference type="Proteomes" id="UP000585721"/>
    </source>
</evidence>
<comment type="similarity">
    <text evidence="1 2">Belongs to the UPF0270 family.</text>
</comment>
<dbReference type="Proteomes" id="UP000585721">
    <property type="component" value="Unassembled WGS sequence"/>
</dbReference>
<dbReference type="HAMAP" id="MF_00690">
    <property type="entry name" value="UPF0270"/>
    <property type="match status" value="1"/>
</dbReference>
<dbReference type="InterPro" id="IPR036685">
    <property type="entry name" value="YehU-like_sf"/>
</dbReference>
<dbReference type="Gene3D" id="1.10.10.610">
    <property type="entry name" value="YehU-like"/>
    <property type="match status" value="1"/>
</dbReference>
<dbReference type="Pfam" id="PF06794">
    <property type="entry name" value="UPF0270"/>
    <property type="match status" value="1"/>
</dbReference>
<reference evidence="3 4" key="1">
    <citation type="submission" date="2020-08" db="EMBL/GenBank/DDBJ databases">
        <title>Genomic Encyclopedia of Type Strains, Phase IV (KMG-IV): sequencing the most valuable type-strain genomes for metagenomic binning, comparative biology and taxonomic classification.</title>
        <authorList>
            <person name="Goeker M."/>
        </authorList>
    </citation>
    <scope>NUCLEOTIDE SEQUENCE [LARGE SCALE GENOMIC DNA]</scope>
    <source>
        <strain evidence="3 4">DSM 22975</strain>
    </source>
</reference>
<dbReference type="RefSeq" id="WP_188026105.1">
    <property type="nucleotide sequence ID" value="NZ_JACHGR010000003.1"/>
</dbReference>
<gene>
    <name evidence="3" type="ORF">HNR75_001223</name>
</gene>
<organism evidence="3 4">
    <name type="scientific">Tolumonas osonensis</name>
    <dbReference type="NCBI Taxonomy" id="675874"/>
    <lineage>
        <taxon>Bacteria</taxon>
        <taxon>Pseudomonadati</taxon>
        <taxon>Pseudomonadota</taxon>
        <taxon>Gammaproteobacteria</taxon>
        <taxon>Aeromonadales</taxon>
        <taxon>Aeromonadaceae</taxon>
        <taxon>Tolumonas</taxon>
    </lineage>
</organism>
<dbReference type="PIRSF" id="PIRSF006169">
    <property type="entry name" value="UCP006169"/>
    <property type="match status" value="1"/>
</dbReference>
<evidence type="ECO:0000256" key="2">
    <source>
        <dbReference type="HAMAP-Rule" id="MF_00690"/>
    </source>
</evidence>
<name>A0A841GJG0_9GAMM</name>
<dbReference type="NCBIfam" id="NF003438">
    <property type="entry name" value="PRK04966.1"/>
    <property type="match status" value="1"/>
</dbReference>
<evidence type="ECO:0000256" key="1">
    <source>
        <dbReference type="ARBA" id="ARBA00006450"/>
    </source>
</evidence>
<dbReference type="AlphaFoldDB" id="A0A841GJG0"/>
<dbReference type="SUPFAM" id="SSF118001">
    <property type="entry name" value="YehU-like"/>
    <property type="match status" value="1"/>
</dbReference>
<proteinExistence type="inferred from homology"/>